<protein>
    <submittedName>
        <fullName evidence="1">Uncharacterized protein</fullName>
    </submittedName>
</protein>
<reference evidence="1" key="1">
    <citation type="journal article" date="2011" name="Environ. Microbiol.">
        <title>Genomic insights into the metabolic potential of the polycyclic aromatic hydrocarbon degrading sulfate-reducing Deltaproteobacterium N47.</title>
        <authorList>
            <person name="Bergmann F."/>
            <person name="Selesi D."/>
            <person name="Weinmaier T."/>
            <person name="Tischler P."/>
            <person name="Rattei T."/>
            <person name="Meckenstock R.U."/>
        </authorList>
    </citation>
    <scope>NUCLEOTIDE SEQUENCE</scope>
</reference>
<proteinExistence type="predicted"/>
<name>E1Y862_9BACT</name>
<dbReference type="EMBL" id="FR695864">
    <property type="protein sequence ID" value="CBX26756.1"/>
    <property type="molecule type" value="Genomic_DNA"/>
</dbReference>
<accession>E1Y862</accession>
<organism evidence="1">
    <name type="scientific">uncultured Desulfobacterium sp</name>
    <dbReference type="NCBI Taxonomy" id="201089"/>
    <lineage>
        <taxon>Bacteria</taxon>
        <taxon>Pseudomonadati</taxon>
        <taxon>Thermodesulfobacteriota</taxon>
        <taxon>Desulfobacteria</taxon>
        <taxon>Desulfobacterales</taxon>
        <taxon>Desulfobacteriaceae</taxon>
        <taxon>Desulfobacterium</taxon>
        <taxon>environmental samples</taxon>
    </lineage>
</organism>
<sequence length="217" mass="24814">MENEEASVVLVGSLNPAIFHPEWLLRHGLISKDDLDGAKVDIVHNDITKFSLEWLKFDVTRNKIYARTNDPSKYTPLKDLMISILKILEHIPIIQMGMNRTFLYKIDTEELWHKIGDNLAPKKYWDFLPHRVGLLSINVGCPRPDTLKGGINIGIKSTKSDFCGVHFNVNSHVETQYLDGEKEIIKDTASILFEHWDVSLTFAQQSCENVLKKALEL</sequence>
<gene>
    <name evidence="1" type="ORF">N47_A07850</name>
</gene>
<dbReference type="AlphaFoldDB" id="E1Y862"/>
<evidence type="ECO:0000313" key="1">
    <source>
        <dbReference type="EMBL" id="CBX26756.1"/>
    </source>
</evidence>